<dbReference type="AntiFam" id="ANF00266">
    <property type="entry name" value="DNA repeat translations related to WP_020751851.1"/>
</dbReference>
<protein>
    <submittedName>
        <fullName evidence="1">Uncharacterized protein</fullName>
    </submittedName>
</protein>
<comment type="caution">
    <text evidence="1">The sequence shown here is derived from an EMBL/GenBank/DDBJ whole genome shotgun (WGS) entry which is preliminary data.</text>
</comment>
<dbReference type="AlphaFoldDB" id="A0AB33XVY6"/>
<dbReference type="EMBL" id="AMQX01000005">
    <property type="protein sequence ID" value="EKS51572.1"/>
    <property type="molecule type" value="Genomic_DNA"/>
</dbReference>
<name>A0AB33XVY6_LACRH</name>
<dbReference type="Proteomes" id="UP000009352">
    <property type="component" value="Unassembled WGS sequence"/>
</dbReference>
<dbReference type="NCBIfam" id="NF040509">
    <property type="entry name" value="Lacto_palin_RPT"/>
    <property type="match status" value="1"/>
</dbReference>
<accession>A0AB33XVY6</accession>
<proteinExistence type="predicted"/>
<sequence>MNADLDAGAVAPRNAVASLETCTTSPGAITKVPAVMPKDTYTPIPNRAGSRS</sequence>
<gene>
    <name evidence="1" type="ORF">LRHMDP3_1297</name>
</gene>
<organism evidence="1 2">
    <name type="scientific">Lacticaseibacillus rhamnosus LRHMDP3</name>
    <dbReference type="NCBI Taxonomy" id="1203259"/>
    <lineage>
        <taxon>Bacteria</taxon>
        <taxon>Bacillati</taxon>
        <taxon>Bacillota</taxon>
        <taxon>Bacilli</taxon>
        <taxon>Lactobacillales</taxon>
        <taxon>Lactobacillaceae</taxon>
        <taxon>Lacticaseibacillus</taxon>
    </lineage>
</organism>
<evidence type="ECO:0000313" key="1">
    <source>
        <dbReference type="EMBL" id="EKS51572.1"/>
    </source>
</evidence>
<reference evidence="1 2" key="1">
    <citation type="journal article" date="2013" name="Genome Announc.">
        <title>Draft Genome Sequence of Staphylococcus simulans UMC-CNS-990, Isolated from a Case of Chronic Bovine Mastitis.</title>
        <authorList>
            <person name="Calcutt M.J."/>
            <person name="Foecking M.F."/>
            <person name="Hsieh H.Y."/>
            <person name="Perry J."/>
            <person name="Stewart G.C."/>
            <person name="Middleton J.R."/>
        </authorList>
    </citation>
    <scope>NUCLEOTIDE SEQUENCE [LARGE SCALE GENOMIC DNA]</scope>
    <source>
        <strain evidence="1 2">LRHMDP3</strain>
    </source>
</reference>
<evidence type="ECO:0000313" key="2">
    <source>
        <dbReference type="Proteomes" id="UP000009352"/>
    </source>
</evidence>